<feature type="compositionally biased region" description="Gly residues" evidence="1">
    <location>
        <begin position="851"/>
        <end position="860"/>
    </location>
</feature>
<gene>
    <name evidence="2" type="ORF">CYNAS_LOCUS1659</name>
</gene>
<feature type="compositionally biased region" description="Basic and acidic residues" evidence="1">
    <location>
        <begin position="745"/>
        <end position="757"/>
    </location>
</feature>
<dbReference type="Proteomes" id="UP001176961">
    <property type="component" value="Unassembled WGS sequence"/>
</dbReference>
<evidence type="ECO:0000256" key="1">
    <source>
        <dbReference type="SAM" id="MobiDB-lite"/>
    </source>
</evidence>
<evidence type="ECO:0000313" key="3">
    <source>
        <dbReference type="Proteomes" id="UP001176961"/>
    </source>
</evidence>
<feature type="compositionally biased region" description="Gly residues" evidence="1">
    <location>
        <begin position="810"/>
        <end position="829"/>
    </location>
</feature>
<feature type="region of interest" description="Disordered" evidence="1">
    <location>
        <begin position="625"/>
        <end position="646"/>
    </location>
</feature>
<reference evidence="2" key="1">
    <citation type="submission" date="2023-07" db="EMBL/GenBank/DDBJ databases">
        <authorList>
            <consortium name="CYATHOMIX"/>
        </authorList>
    </citation>
    <scope>NUCLEOTIDE SEQUENCE</scope>
    <source>
        <strain evidence="2">N/A</strain>
    </source>
</reference>
<keyword evidence="3" id="KW-1185">Reference proteome</keyword>
<feature type="compositionally biased region" description="Basic and acidic residues" evidence="1">
    <location>
        <begin position="797"/>
        <end position="809"/>
    </location>
</feature>
<feature type="compositionally biased region" description="Basic and acidic residues" evidence="1">
    <location>
        <begin position="833"/>
        <end position="850"/>
    </location>
</feature>
<feature type="region of interest" description="Disordered" evidence="1">
    <location>
        <begin position="446"/>
        <end position="480"/>
    </location>
</feature>
<protein>
    <submittedName>
        <fullName evidence="2">Uncharacterized protein</fullName>
    </submittedName>
</protein>
<dbReference type="AlphaFoldDB" id="A0AA36DL22"/>
<proteinExistence type="predicted"/>
<organism evidence="2 3">
    <name type="scientific">Cylicocyclus nassatus</name>
    <name type="common">Nematode worm</name>
    <dbReference type="NCBI Taxonomy" id="53992"/>
    <lineage>
        <taxon>Eukaryota</taxon>
        <taxon>Metazoa</taxon>
        <taxon>Ecdysozoa</taxon>
        <taxon>Nematoda</taxon>
        <taxon>Chromadorea</taxon>
        <taxon>Rhabditida</taxon>
        <taxon>Rhabditina</taxon>
        <taxon>Rhabditomorpha</taxon>
        <taxon>Strongyloidea</taxon>
        <taxon>Strongylidae</taxon>
        <taxon>Cylicocyclus</taxon>
    </lineage>
</organism>
<feature type="region of interest" description="Disordered" evidence="1">
    <location>
        <begin position="521"/>
        <end position="553"/>
    </location>
</feature>
<accession>A0AA36DL22</accession>
<feature type="compositionally biased region" description="Basic and acidic residues" evidence="1">
    <location>
        <begin position="676"/>
        <end position="695"/>
    </location>
</feature>
<feature type="compositionally biased region" description="Gly residues" evidence="1">
    <location>
        <begin position="867"/>
        <end position="876"/>
    </location>
</feature>
<comment type="caution">
    <text evidence="2">The sequence shown here is derived from an EMBL/GenBank/DDBJ whole genome shotgun (WGS) entry which is preliminary data.</text>
</comment>
<feature type="region of interest" description="Disordered" evidence="1">
    <location>
        <begin position="241"/>
        <end position="279"/>
    </location>
</feature>
<dbReference type="EMBL" id="CATQJL010000001">
    <property type="protein sequence ID" value="CAJ0589676.1"/>
    <property type="molecule type" value="Genomic_DNA"/>
</dbReference>
<feature type="region of interest" description="Disordered" evidence="1">
    <location>
        <begin position="676"/>
        <end position="876"/>
    </location>
</feature>
<feature type="compositionally biased region" description="Low complexity" evidence="1">
    <location>
        <begin position="765"/>
        <end position="774"/>
    </location>
</feature>
<feature type="compositionally biased region" description="Basic and acidic residues" evidence="1">
    <location>
        <begin position="330"/>
        <end position="347"/>
    </location>
</feature>
<feature type="compositionally biased region" description="Basic and acidic residues" evidence="1">
    <location>
        <begin position="704"/>
        <end position="719"/>
    </location>
</feature>
<name>A0AA36DL22_CYLNA</name>
<sequence length="876" mass="95945">MSLAMVIEATRAIFHARPASLGWKRQSDESDKLGSLLQQHPNGYIGGLVEMWLKRDSLIEIADSKDVYRQRGLRSVVDTIADVLREDNTSFNPVCRASLIFACGLVCSTLEGIFGRPCQRIDELIKNTGLDRLTANELICRLSKGISTPHADARLSTILHNLNALPVVETLSGQGNKDAKHDGNSTCENLMNFELAEVPSFLTEAAKSSTSQEETSDIKESGFKRCFANDSDNIVSQSLCENKAGLDNPPSEENVQGSDKAAASDHSSDLNDVSSVAPSRSVCEQVETLMAGVKYCKERDHGKEKRRIKEASENLQKVDTRNVPVTTATENKEEHHVIEEEKRRMSDEVATGDVGEISQEETTGDGHAVVPSEIDVEAEVETVMEPKRLECAKILSDDHLDCSPNQDQSLRTKWLPDNGFCTSNSPDNLVEPVDDGRKDCAEAPIISEQPSTEENEWKSFTEGEDITSSWKSASAPLDDVPDAKVEKCATEEQIKADEIPVLNPAASQKKNETEMLLSTGNETKRAEHASPTMDGGKTMVKDTPFAPPIKRVNTPEKPIISFDADDNPDGFDGDQFDRPRVFTTTHETVFCTKTFDEEDVSDPSTDDDIAGVFMRSAGRDAAIEKRPSINGCEQPPELKAKFAAPPQAVNQVVRTENPLPDEEVISDVAAVNLRLHKNDEKVQDDTATKIRRESENTGTNVNKSRRESESLTPKEEKTSSQKKPAKDDDDGWDDGEAVKQTFAQDTKEQVKRQEDSRPSPPQTRFLSGGFESTGSGFGGFGGGHSEKENSSYGSHGSFRERKNSYESERSGGGGGRGGFRGGGRMGGRGYDSAPRDNYRDRDRDSRDGFRGRGGYGGSGRGSRSYEGRGGFHGNRA</sequence>
<feature type="region of interest" description="Disordered" evidence="1">
    <location>
        <begin position="330"/>
        <end position="351"/>
    </location>
</feature>
<evidence type="ECO:0000313" key="2">
    <source>
        <dbReference type="EMBL" id="CAJ0589676.1"/>
    </source>
</evidence>